<evidence type="ECO:0000313" key="7">
    <source>
        <dbReference type="Proteomes" id="UP000553957"/>
    </source>
</evidence>
<reference evidence="5 6" key="1">
    <citation type="submission" date="2020-05" db="EMBL/GenBank/DDBJ databases">
        <title>Genome sequence of Kribbella sandramycini ATCC 39419.</title>
        <authorList>
            <person name="Maclea K.S."/>
            <person name="Fair J.L."/>
        </authorList>
    </citation>
    <scope>NUCLEOTIDE SEQUENCE [LARGE SCALE GENOMIC DNA]</scope>
    <source>
        <strain evidence="5 6">ATCC 39419</strain>
    </source>
</reference>
<dbReference type="InterPro" id="IPR016181">
    <property type="entry name" value="Acyl_CoA_acyltransferase"/>
</dbReference>
<dbReference type="InterPro" id="IPR050832">
    <property type="entry name" value="Bact_Acetyltransf"/>
</dbReference>
<keyword evidence="4" id="KW-0689">Ribosomal protein</keyword>
<dbReference type="Gene3D" id="3.40.630.30">
    <property type="match status" value="1"/>
</dbReference>
<dbReference type="AlphaFoldDB" id="A0A7Y4KZP8"/>
<keyword evidence="2" id="KW-0012">Acyltransferase</keyword>
<accession>A0A7Y4KZP8</accession>
<dbReference type="Pfam" id="PF00583">
    <property type="entry name" value="Acetyltransf_1"/>
    <property type="match status" value="1"/>
</dbReference>
<dbReference type="EMBL" id="JABJRC010000003">
    <property type="protein sequence ID" value="NOL41624.1"/>
    <property type="molecule type" value="Genomic_DNA"/>
</dbReference>
<dbReference type="CDD" id="cd04301">
    <property type="entry name" value="NAT_SF"/>
    <property type="match status" value="1"/>
</dbReference>
<dbReference type="Proteomes" id="UP000534306">
    <property type="component" value="Unassembled WGS sequence"/>
</dbReference>
<evidence type="ECO:0000259" key="3">
    <source>
        <dbReference type="PROSITE" id="PS51186"/>
    </source>
</evidence>
<dbReference type="InterPro" id="IPR000182">
    <property type="entry name" value="GNAT_dom"/>
</dbReference>
<keyword evidence="6" id="KW-1185">Reference proteome</keyword>
<reference evidence="4 7" key="2">
    <citation type="submission" date="2020-08" db="EMBL/GenBank/DDBJ databases">
        <title>Sequencing the genomes of 1000 actinobacteria strains.</title>
        <authorList>
            <person name="Klenk H.-P."/>
        </authorList>
    </citation>
    <scope>NUCLEOTIDE SEQUENCE [LARGE SCALE GENOMIC DNA]</scope>
    <source>
        <strain evidence="4 7">DSM 15626</strain>
    </source>
</reference>
<dbReference type="EMBL" id="JACHKF010000001">
    <property type="protein sequence ID" value="MBB6565355.1"/>
    <property type="molecule type" value="Genomic_DNA"/>
</dbReference>
<dbReference type="RefSeq" id="WP_171674119.1">
    <property type="nucleotide sequence ID" value="NZ_BAAAGT010000001.1"/>
</dbReference>
<dbReference type="PANTHER" id="PTHR43877">
    <property type="entry name" value="AMINOALKYLPHOSPHONATE N-ACETYLTRANSFERASE-RELATED-RELATED"/>
    <property type="match status" value="1"/>
</dbReference>
<dbReference type="Proteomes" id="UP000553957">
    <property type="component" value="Unassembled WGS sequence"/>
</dbReference>
<dbReference type="GO" id="GO:0005840">
    <property type="term" value="C:ribosome"/>
    <property type="evidence" value="ECO:0007669"/>
    <property type="project" value="UniProtKB-KW"/>
</dbReference>
<proteinExistence type="predicted"/>
<evidence type="ECO:0000256" key="1">
    <source>
        <dbReference type="ARBA" id="ARBA00022679"/>
    </source>
</evidence>
<keyword evidence="4" id="KW-0687">Ribonucleoprotein</keyword>
<dbReference type="GO" id="GO:0016747">
    <property type="term" value="F:acyltransferase activity, transferring groups other than amino-acyl groups"/>
    <property type="evidence" value="ECO:0007669"/>
    <property type="project" value="InterPro"/>
</dbReference>
<dbReference type="PROSITE" id="PS51186">
    <property type="entry name" value="GNAT"/>
    <property type="match status" value="1"/>
</dbReference>
<feature type="domain" description="N-acetyltransferase" evidence="3">
    <location>
        <begin position="6"/>
        <end position="154"/>
    </location>
</feature>
<comment type="caution">
    <text evidence="5">The sequence shown here is derived from an EMBL/GenBank/DDBJ whole genome shotgun (WGS) entry which is preliminary data.</text>
</comment>
<dbReference type="PANTHER" id="PTHR43877:SF2">
    <property type="entry name" value="AMINOALKYLPHOSPHONATE N-ACETYLTRANSFERASE-RELATED"/>
    <property type="match status" value="1"/>
</dbReference>
<keyword evidence="1 5" id="KW-0808">Transferase</keyword>
<sequence length="154" mass="16896">MSTPLVALRPTTEGEFPELFERAVESFAAGVGPARDLEPASALRYARESIAKLVPNGLHSPHQLIYTAWAGDVMVGSVWIGTAGPIPYIYNLEVLADQRGRGYGRAIMLATADECRRLGYHRLDLNVFADNAAALNLYTSLGYTVVSQQMRREL</sequence>
<organism evidence="5 6">
    <name type="scientific">Kribbella sandramycini</name>
    <dbReference type="NCBI Taxonomy" id="60450"/>
    <lineage>
        <taxon>Bacteria</taxon>
        <taxon>Bacillati</taxon>
        <taxon>Actinomycetota</taxon>
        <taxon>Actinomycetes</taxon>
        <taxon>Propionibacteriales</taxon>
        <taxon>Kribbellaceae</taxon>
        <taxon>Kribbella</taxon>
    </lineage>
</organism>
<evidence type="ECO:0000313" key="6">
    <source>
        <dbReference type="Proteomes" id="UP000534306"/>
    </source>
</evidence>
<evidence type="ECO:0000313" key="5">
    <source>
        <dbReference type="EMBL" id="NOL41624.1"/>
    </source>
</evidence>
<dbReference type="SUPFAM" id="SSF55729">
    <property type="entry name" value="Acyl-CoA N-acyltransferases (Nat)"/>
    <property type="match status" value="1"/>
</dbReference>
<evidence type="ECO:0000256" key="2">
    <source>
        <dbReference type="ARBA" id="ARBA00023315"/>
    </source>
</evidence>
<evidence type="ECO:0000313" key="4">
    <source>
        <dbReference type="EMBL" id="MBB6565355.1"/>
    </source>
</evidence>
<name>A0A7Y4KZP8_9ACTN</name>
<gene>
    <name evidence="4" type="ORF">HNR71_000992</name>
    <name evidence="5" type="ORF">HPO96_15360</name>
</gene>
<protein>
    <submittedName>
        <fullName evidence="5">GNAT family N-acetyltransferase</fullName>
    </submittedName>
    <submittedName>
        <fullName evidence="4">Ribosomal protein S18 acetylase RimI-like enzyme</fullName>
    </submittedName>
</protein>